<dbReference type="Proteomes" id="UP000219482">
    <property type="component" value="Unassembled WGS sequence"/>
</dbReference>
<dbReference type="AlphaFoldDB" id="A0A286GYV0"/>
<organism evidence="1 2">
    <name type="scientific">Blastococcus haudaquaticus</name>
    <dbReference type="NCBI Taxonomy" id="1938745"/>
    <lineage>
        <taxon>Bacteria</taxon>
        <taxon>Bacillati</taxon>
        <taxon>Actinomycetota</taxon>
        <taxon>Actinomycetes</taxon>
        <taxon>Geodermatophilales</taxon>
        <taxon>Geodermatophilaceae</taxon>
        <taxon>Blastococcus</taxon>
    </lineage>
</organism>
<dbReference type="EMBL" id="OCNK01000003">
    <property type="protein sequence ID" value="SOE00708.1"/>
    <property type="molecule type" value="Genomic_DNA"/>
</dbReference>
<sequence>MSSPSPADALLLRPDAVVALADELTVLAAELSDDADSCRGAAGSVARALDGDDGWTAGAAATAWAGLGEVLAERAAALARTMTGAVQASLDHDAGLAGGMGAEPRGPR</sequence>
<evidence type="ECO:0008006" key="3">
    <source>
        <dbReference type="Google" id="ProtNLM"/>
    </source>
</evidence>
<name>A0A286GYV0_9ACTN</name>
<keyword evidence="2" id="KW-1185">Reference proteome</keyword>
<protein>
    <recommendedName>
        <fullName evidence="3">Excreted virulence factor EspC, type VII ESX diderm</fullName>
    </recommendedName>
</protein>
<gene>
    <name evidence="1" type="ORF">SAMN06272739_2741</name>
</gene>
<reference evidence="2" key="1">
    <citation type="submission" date="2017-09" db="EMBL/GenBank/DDBJ databases">
        <authorList>
            <person name="Varghese N."/>
            <person name="Submissions S."/>
        </authorList>
    </citation>
    <scope>NUCLEOTIDE SEQUENCE [LARGE SCALE GENOMIC DNA]</scope>
    <source>
        <strain evidence="2">DSM 44270</strain>
    </source>
</reference>
<accession>A0A286GYV0</accession>
<dbReference type="RefSeq" id="WP_097184446.1">
    <property type="nucleotide sequence ID" value="NZ_OCNK01000003.1"/>
</dbReference>
<proteinExistence type="predicted"/>
<evidence type="ECO:0000313" key="1">
    <source>
        <dbReference type="EMBL" id="SOE00708.1"/>
    </source>
</evidence>
<evidence type="ECO:0000313" key="2">
    <source>
        <dbReference type="Proteomes" id="UP000219482"/>
    </source>
</evidence>